<comment type="subcellular location">
    <subcellularLocation>
        <location evidence="2">Cytoplasm</location>
    </subcellularLocation>
</comment>
<dbReference type="GO" id="GO:0008199">
    <property type="term" value="F:ferric iron binding"/>
    <property type="evidence" value="ECO:0007669"/>
    <property type="project" value="TreeGrafter"/>
</dbReference>
<dbReference type="InterPro" id="IPR056796">
    <property type="entry name" value="FdhE_C"/>
</dbReference>
<evidence type="ECO:0000313" key="6">
    <source>
        <dbReference type="EMBL" id="QRG04499.1"/>
    </source>
</evidence>
<feature type="domain" description="FdhE central" evidence="4">
    <location>
        <begin position="191"/>
        <end position="229"/>
    </location>
</feature>
<sequence length="309" mass="32429">MSRLSGPPGAAIPDPSVLEGVTAPAFAHLPDPTTLFERRAARFRHLAAGNPLGPYLAFLGHVCTAQQRAAGAAPQPEPPDAPTLERAHTHHMPPLDRARFTADAAFDAVFERLLSEAAAMDKPAQAAAALERLRAASDVARGEMVRNVLADSIPMEALAEHLYVSAALQVHFTRLAASLDAASLVPVGDGVCPTCGGPPVASLVVDWAGAHGARYCACSLCNTLWNFVRVRCTACGSTGGIGYQEMEGGNGSVKAETCDACHSYAKVLYLAQDGGLDPVADDVASLGLDLKQKEGPYRRSAFNPFLLGY</sequence>
<feature type="domain" description="FdhE C-terminal" evidence="5">
    <location>
        <begin position="230"/>
        <end position="306"/>
    </location>
</feature>
<dbReference type="CDD" id="cd16341">
    <property type="entry name" value="FdhE"/>
    <property type="match status" value="1"/>
</dbReference>
<comment type="similarity">
    <text evidence="2">Belongs to the FdhE family.</text>
</comment>
<dbReference type="NCBIfam" id="TIGR01562">
    <property type="entry name" value="FdhE"/>
    <property type="match status" value="1"/>
</dbReference>
<evidence type="ECO:0000313" key="7">
    <source>
        <dbReference type="Proteomes" id="UP000596427"/>
    </source>
</evidence>
<evidence type="ECO:0000256" key="2">
    <source>
        <dbReference type="HAMAP-Rule" id="MF_00611"/>
    </source>
</evidence>
<organism evidence="6 7">
    <name type="scientific">Xanthobacter dioxanivorans</name>
    <dbReference type="NCBI Taxonomy" id="2528964"/>
    <lineage>
        <taxon>Bacteria</taxon>
        <taxon>Pseudomonadati</taxon>
        <taxon>Pseudomonadota</taxon>
        <taxon>Alphaproteobacteria</taxon>
        <taxon>Hyphomicrobiales</taxon>
        <taxon>Xanthobacteraceae</taxon>
        <taxon>Xanthobacter</taxon>
    </lineage>
</organism>
<dbReference type="Pfam" id="PF04216">
    <property type="entry name" value="FdhE_N"/>
    <property type="match status" value="1"/>
</dbReference>
<dbReference type="Gene3D" id="3.90.1670.10">
    <property type="entry name" value="FdhE-like domain"/>
    <property type="match status" value="1"/>
</dbReference>
<dbReference type="Proteomes" id="UP000596427">
    <property type="component" value="Chromosome"/>
</dbReference>
<comment type="function">
    <text evidence="2">Necessary for formate dehydrogenase activity.</text>
</comment>
<gene>
    <name evidence="2 6" type="primary">fdhE</name>
    <name evidence="6" type="ORF">EZH22_14970</name>
</gene>
<reference evidence="6 7" key="1">
    <citation type="submission" date="2020-10" db="EMBL/GenBank/DDBJ databases">
        <title>Degradation of 1,4-Dioxane by Xanthobacter sp. YN2, via a Novel Group-2 Soluble Di-Iron Monooxygenase.</title>
        <authorList>
            <person name="Ma F."/>
            <person name="Wang Y."/>
            <person name="Yang J."/>
            <person name="Guo H."/>
            <person name="Su D."/>
            <person name="Yu L."/>
        </authorList>
    </citation>
    <scope>NUCLEOTIDE SEQUENCE [LARGE SCALE GENOMIC DNA]</scope>
    <source>
        <strain evidence="6 7">YN2</strain>
    </source>
</reference>
<protein>
    <recommendedName>
        <fullName evidence="2">Protein FdhE homolog</fullName>
    </recommendedName>
</protein>
<dbReference type="InterPro" id="IPR024064">
    <property type="entry name" value="FdhE-like_sf"/>
</dbReference>
<dbReference type="EMBL" id="CP063362">
    <property type="protein sequence ID" value="QRG04499.1"/>
    <property type="molecule type" value="Genomic_DNA"/>
</dbReference>
<evidence type="ECO:0000256" key="1">
    <source>
        <dbReference type="ARBA" id="ARBA00022490"/>
    </source>
</evidence>
<keyword evidence="1 2" id="KW-0963">Cytoplasm</keyword>
<dbReference type="Pfam" id="PF24859">
    <property type="entry name" value="FdhE_central"/>
    <property type="match status" value="1"/>
</dbReference>
<keyword evidence="7" id="KW-1185">Reference proteome</keyword>
<dbReference type="RefSeq" id="WP_203191376.1">
    <property type="nucleotide sequence ID" value="NZ_CP063362.1"/>
</dbReference>
<dbReference type="GO" id="GO:0051604">
    <property type="term" value="P:protein maturation"/>
    <property type="evidence" value="ECO:0007669"/>
    <property type="project" value="TreeGrafter"/>
</dbReference>
<evidence type="ECO:0000259" key="5">
    <source>
        <dbReference type="Pfam" id="PF24860"/>
    </source>
</evidence>
<dbReference type="InterPro" id="IPR056797">
    <property type="entry name" value="FdhE_central"/>
</dbReference>
<proteinExistence type="inferred from homology"/>
<accession>A0A974PJ42</accession>
<dbReference type="SUPFAM" id="SSF144020">
    <property type="entry name" value="FdhE-like"/>
    <property type="match status" value="1"/>
</dbReference>
<dbReference type="HAMAP" id="MF_00611">
    <property type="entry name" value="FdeH"/>
    <property type="match status" value="1"/>
</dbReference>
<dbReference type="InterPro" id="IPR006452">
    <property type="entry name" value="Formate_DH_accessory"/>
</dbReference>
<name>A0A974PJ42_9HYPH</name>
<dbReference type="Pfam" id="PF24860">
    <property type="entry name" value="FdhE_C"/>
    <property type="match status" value="1"/>
</dbReference>
<dbReference type="AlphaFoldDB" id="A0A974PJ42"/>
<dbReference type="InterPro" id="IPR056774">
    <property type="entry name" value="FdhE_N"/>
</dbReference>
<dbReference type="GO" id="GO:0005829">
    <property type="term" value="C:cytosol"/>
    <property type="evidence" value="ECO:0007669"/>
    <property type="project" value="TreeGrafter"/>
</dbReference>
<feature type="domain" description="FdhE N-terminal" evidence="3">
    <location>
        <begin position="25"/>
        <end position="188"/>
    </location>
</feature>
<dbReference type="PANTHER" id="PTHR37689">
    <property type="entry name" value="PROTEIN FDHE"/>
    <property type="match status" value="1"/>
</dbReference>
<evidence type="ECO:0000259" key="4">
    <source>
        <dbReference type="Pfam" id="PF24859"/>
    </source>
</evidence>
<dbReference type="PANTHER" id="PTHR37689:SF1">
    <property type="entry name" value="PROTEIN FDHE"/>
    <property type="match status" value="1"/>
</dbReference>
<evidence type="ECO:0000259" key="3">
    <source>
        <dbReference type="Pfam" id="PF04216"/>
    </source>
</evidence>
<dbReference type="KEGG" id="xdi:EZH22_14970"/>
<dbReference type="PIRSF" id="PIRSF018296">
    <property type="entry name" value="Format_dh_formtn"/>
    <property type="match status" value="1"/>
</dbReference>